<dbReference type="EMBL" id="SPHZ02000001">
    <property type="protein sequence ID" value="KAF0931043.1"/>
    <property type="molecule type" value="Genomic_DNA"/>
</dbReference>
<evidence type="ECO:0000313" key="3">
    <source>
        <dbReference type="Proteomes" id="UP000479710"/>
    </source>
</evidence>
<evidence type="ECO:0000313" key="2">
    <source>
        <dbReference type="EMBL" id="KAF0931043.1"/>
    </source>
</evidence>
<feature type="compositionally biased region" description="Acidic residues" evidence="1">
    <location>
        <begin position="65"/>
        <end position="75"/>
    </location>
</feature>
<protein>
    <submittedName>
        <fullName evidence="2">Uncharacterized protein</fullName>
    </submittedName>
</protein>
<sequence>MRGHEAHWRSLEGRGWKSRRRRRSRPDGLLIICSRCARTDRPFALAAAAAAAAALLPSPRPAAPPDDEADGGGGEEETRARGLRWRMQRKEPGWLVGEQRQASFGAWDLELDGLLLLAMSDVLSTGRPVRWETGARRRGRRLPGVSGAVALYARAGGLVTIYRLALGTPN</sequence>
<organism evidence="2 3">
    <name type="scientific">Oryza meyeriana var. granulata</name>
    <dbReference type="NCBI Taxonomy" id="110450"/>
    <lineage>
        <taxon>Eukaryota</taxon>
        <taxon>Viridiplantae</taxon>
        <taxon>Streptophyta</taxon>
        <taxon>Embryophyta</taxon>
        <taxon>Tracheophyta</taxon>
        <taxon>Spermatophyta</taxon>
        <taxon>Magnoliopsida</taxon>
        <taxon>Liliopsida</taxon>
        <taxon>Poales</taxon>
        <taxon>Poaceae</taxon>
        <taxon>BOP clade</taxon>
        <taxon>Oryzoideae</taxon>
        <taxon>Oryzeae</taxon>
        <taxon>Oryzinae</taxon>
        <taxon>Oryza</taxon>
        <taxon>Oryza meyeriana</taxon>
    </lineage>
</organism>
<gene>
    <name evidence="2" type="ORF">E2562_002415</name>
</gene>
<reference evidence="2 3" key="1">
    <citation type="submission" date="2019-11" db="EMBL/GenBank/DDBJ databases">
        <title>Whole genome sequence of Oryza granulata.</title>
        <authorList>
            <person name="Li W."/>
        </authorList>
    </citation>
    <scope>NUCLEOTIDE SEQUENCE [LARGE SCALE GENOMIC DNA]</scope>
    <source>
        <strain evidence="3">cv. Menghai</strain>
        <tissue evidence="2">Leaf</tissue>
    </source>
</reference>
<accession>A0A6G1F2E7</accession>
<name>A0A6G1F2E7_9ORYZ</name>
<keyword evidence="3" id="KW-1185">Reference proteome</keyword>
<comment type="caution">
    <text evidence="2">The sequence shown here is derived from an EMBL/GenBank/DDBJ whole genome shotgun (WGS) entry which is preliminary data.</text>
</comment>
<feature type="region of interest" description="Disordered" evidence="1">
    <location>
        <begin position="57"/>
        <end position="81"/>
    </location>
</feature>
<evidence type="ECO:0000256" key="1">
    <source>
        <dbReference type="SAM" id="MobiDB-lite"/>
    </source>
</evidence>
<dbReference type="AlphaFoldDB" id="A0A6G1F2E7"/>
<proteinExistence type="predicted"/>
<dbReference type="Proteomes" id="UP000479710">
    <property type="component" value="Unassembled WGS sequence"/>
</dbReference>